<sequence length="54" mass="6002">MTNPTASQLSSFTADCLAGSECLICLDDFFDNKGNIVQAPWHPSHVFLWICLQD</sequence>
<comment type="caution">
    <text evidence="1">The sequence shown here is derived from an EMBL/GenBank/DDBJ whole genome shotgun (WGS) entry which is preliminary data.</text>
</comment>
<protein>
    <submittedName>
        <fullName evidence="1">Uncharacterized protein</fullName>
    </submittedName>
</protein>
<proteinExistence type="predicted"/>
<keyword evidence="3" id="KW-1185">Reference proteome</keyword>
<dbReference type="Proteomes" id="UP000324748">
    <property type="component" value="Unassembled WGS sequence"/>
</dbReference>
<gene>
    <name evidence="1" type="ORF">PGT21_023065</name>
    <name evidence="2" type="ORF">PGT21_023592</name>
</gene>
<evidence type="ECO:0000313" key="3">
    <source>
        <dbReference type="Proteomes" id="UP000324748"/>
    </source>
</evidence>
<dbReference type="AlphaFoldDB" id="A0A5B0NM37"/>
<dbReference type="EMBL" id="VSWC01000093">
    <property type="protein sequence ID" value="KAA1089584.1"/>
    <property type="molecule type" value="Genomic_DNA"/>
</dbReference>
<evidence type="ECO:0000313" key="1">
    <source>
        <dbReference type="EMBL" id="KAA1089584.1"/>
    </source>
</evidence>
<accession>A0A5B0NM37</accession>
<dbReference type="OrthoDB" id="8062037at2759"/>
<reference evidence="1 3" key="1">
    <citation type="submission" date="2019-05" db="EMBL/GenBank/DDBJ databases">
        <title>Emergence of the Ug99 lineage of the wheat stem rust pathogen through somatic hybridization.</title>
        <authorList>
            <person name="Li F."/>
            <person name="Upadhyaya N.M."/>
            <person name="Sperschneider J."/>
            <person name="Matny O."/>
            <person name="Nguyen-Phuc H."/>
            <person name="Mago R."/>
            <person name="Raley C."/>
            <person name="Miller M.E."/>
            <person name="Silverstein K.A.T."/>
            <person name="Henningsen E."/>
            <person name="Hirsch C.D."/>
            <person name="Visser B."/>
            <person name="Pretorius Z.A."/>
            <person name="Steffenson B.J."/>
            <person name="Schwessinger B."/>
            <person name="Dodds P.N."/>
            <person name="Figueroa M."/>
        </authorList>
    </citation>
    <scope>NUCLEOTIDE SEQUENCE [LARGE SCALE GENOMIC DNA]</scope>
    <source>
        <strain evidence="1">21-0</strain>
    </source>
</reference>
<name>A0A5B0NM37_PUCGR</name>
<evidence type="ECO:0000313" key="2">
    <source>
        <dbReference type="EMBL" id="KAA1093067.1"/>
    </source>
</evidence>
<dbReference type="EMBL" id="VSWC01000080">
    <property type="protein sequence ID" value="KAA1093067.1"/>
    <property type="molecule type" value="Genomic_DNA"/>
</dbReference>
<organism evidence="1 3">
    <name type="scientific">Puccinia graminis f. sp. tritici</name>
    <dbReference type="NCBI Taxonomy" id="56615"/>
    <lineage>
        <taxon>Eukaryota</taxon>
        <taxon>Fungi</taxon>
        <taxon>Dikarya</taxon>
        <taxon>Basidiomycota</taxon>
        <taxon>Pucciniomycotina</taxon>
        <taxon>Pucciniomycetes</taxon>
        <taxon>Pucciniales</taxon>
        <taxon>Pucciniaceae</taxon>
        <taxon>Puccinia</taxon>
    </lineage>
</organism>